<accession>A0A6H5GRP5</accession>
<dbReference type="Proteomes" id="UP000479000">
    <property type="component" value="Unassembled WGS sequence"/>
</dbReference>
<reference evidence="1 2" key="1">
    <citation type="submission" date="2020-02" db="EMBL/GenBank/DDBJ databases">
        <authorList>
            <person name="Ferguson B K."/>
        </authorList>
    </citation>
    <scope>NUCLEOTIDE SEQUENCE [LARGE SCALE GENOMIC DNA]</scope>
</reference>
<gene>
    <name evidence="1" type="ORF">NTEN_LOCUS12274</name>
</gene>
<name>A0A6H5GRP5_9HEMI</name>
<proteinExistence type="predicted"/>
<sequence length="90" mass="10293">MADHDDPVVTPVAMLKTGLDNTGYRDPTEFRKIAIKVEEAGAPRQITFQKSTPMMNSKWSPILSDIRKSTRTNCSSLWSISTREPMFFKW</sequence>
<dbReference type="OrthoDB" id="6580948at2759"/>
<dbReference type="EMBL" id="CADCXU010018434">
    <property type="protein sequence ID" value="CAB0006798.1"/>
    <property type="molecule type" value="Genomic_DNA"/>
</dbReference>
<dbReference type="AlphaFoldDB" id="A0A6H5GRP5"/>
<organism evidence="1 2">
    <name type="scientific">Nesidiocoris tenuis</name>
    <dbReference type="NCBI Taxonomy" id="355587"/>
    <lineage>
        <taxon>Eukaryota</taxon>
        <taxon>Metazoa</taxon>
        <taxon>Ecdysozoa</taxon>
        <taxon>Arthropoda</taxon>
        <taxon>Hexapoda</taxon>
        <taxon>Insecta</taxon>
        <taxon>Pterygota</taxon>
        <taxon>Neoptera</taxon>
        <taxon>Paraneoptera</taxon>
        <taxon>Hemiptera</taxon>
        <taxon>Heteroptera</taxon>
        <taxon>Panheteroptera</taxon>
        <taxon>Cimicomorpha</taxon>
        <taxon>Miridae</taxon>
        <taxon>Dicyphina</taxon>
        <taxon>Nesidiocoris</taxon>
    </lineage>
</organism>
<evidence type="ECO:0000313" key="1">
    <source>
        <dbReference type="EMBL" id="CAB0006798.1"/>
    </source>
</evidence>
<protein>
    <submittedName>
        <fullName evidence="1">Uncharacterized protein</fullName>
    </submittedName>
</protein>
<keyword evidence="2" id="KW-1185">Reference proteome</keyword>
<evidence type="ECO:0000313" key="2">
    <source>
        <dbReference type="Proteomes" id="UP000479000"/>
    </source>
</evidence>